<dbReference type="Pfam" id="PF25601">
    <property type="entry name" value="AAA_lid_14"/>
    <property type="match status" value="1"/>
</dbReference>
<dbReference type="InterPro" id="IPR030828">
    <property type="entry name" value="HTH_TyrR"/>
</dbReference>
<dbReference type="Gene3D" id="1.10.10.60">
    <property type="entry name" value="Homeodomain-like"/>
    <property type="match status" value="1"/>
</dbReference>
<evidence type="ECO:0000256" key="5">
    <source>
        <dbReference type="ARBA" id="ARBA00023125"/>
    </source>
</evidence>
<dbReference type="AlphaFoldDB" id="A0A6L5Y2Y7"/>
<dbReference type="GO" id="GO:0003677">
    <property type="term" value="F:DNA binding"/>
    <property type="evidence" value="ECO:0007669"/>
    <property type="project" value="UniProtKB-KW"/>
</dbReference>
<dbReference type="PANTHER" id="PTHR32071:SF57">
    <property type="entry name" value="C4-DICARBOXYLATE TRANSPORT TRANSCRIPTIONAL REGULATORY PROTEIN DCTD"/>
    <property type="match status" value="1"/>
</dbReference>
<dbReference type="InterPro" id="IPR009057">
    <property type="entry name" value="Homeodomain-like_sf"/>
</dbReference>
<dbReference type="InterPro" id="IPR058031">
    <property type="entry name" value="AAA_lid_NorR"/>
</dbReference>
<dbReference type="InterPro" id="IPR027417">
    <property type="entry name" value="P-loop_NTPase"/>
</dbReference>
<comment type="caution">
    <text evidence="9">The sequence shown here is derived from an EMBL/GenBank/DDBJ whole genome shotgun (WGS) entry which is preliminary data.</text>
</comment>
<evidence type="ECO:0000256" key="6">
    <source>
        <dbReference type="ARBA" id="ARBA00023163"/>
    </source>
</evidence>
<reference evidence="9 10" key="1">
    <citation type="submission" date="2019-08" db="EMBL/GenBank/DDBJ databases">
        <title>In-depth cultivation of the pig gut microbiome towards novel bacterial diversity and tailored functional studies.</title>
        <authorList>
            <person name="Wylensek D."/>
            <person name="Hitch T.C.A."/>
            <person name="Clavel T."/>
        </authorList>
    </citation>
    <scope>NUCLEOTIDE SEQUENCE [LARGE SCALE GENOMIC DNA]</scope>
    <source>
        <strain evidence="9 10">WCA-MUC-591-APC-3H</strain>
    </source>
</reference>
<dbReference type="EMBL" id="VUMZ01000001">
    <property type="protein sequence ID" value="MST51140.1"/>
    <property type="molecule type" value="Genomic_DNA"/>
</dbReference>
<dbReference type="Pfam" id="PF00158">
    <property type="entry name" value="Sigma54_activat"/>
    <property type="match status" value="1"/>
</dbReference>
<keyword evidence="3" id="KW-0067">ATP-binding</keyword>
<organism evidence="9 10">
    <name type="scientific">Hornefia butyriciproducens</name>
    <dbReference type="NCBI Taxonomy" id="2652293"/>
    <lineage>
        <taxon>Bacteria</taxon>
        <taxon>Bacillati</taxon>
        <taxon>Bacillota</taxon>
        <taxon>Clostridia</taxon>
        <taxon>Peptostreptococcales</taxon>
        <taxon>Anaerovoracaceae</taxon>
        <taxon>Hornefia</taxon>
    </lineage>
</organism>
<dbReference type="InterPro" id="IPR002078">
    <property type="entry name" value="Sigma_54_int"/>
</dbReference>
<gene>
    <name evidence="9" type="ORF">FYJ64_02195</name>
</gene>
<keyword evidence="4" id="KW-0805">Transcription regulation</keyword>
<dbReference type="InterPro" id="IPR025944">
    <property type="entry name" value="Sigma_54_int_dom_CS"/>
</dbReference>
<dbReference type="Proteomes" id="UP000474676">
    <property type="component" value="Unassembled WGS sequence"/>
</dbReference>
<dbReference type="InterPro" id="IPR003593">
    <property type="entry name" value="AAA+_ATPase"/>
</dbReference>
<dbReference type="Gene3D" id="3.40.50.300">
    <property type="entry name" value="P-loop containing nucleotide triphosphate hydrolases"/>
    <property type="match status" value="1"/>
</dbReference>
<evidence type="ECO:0000256" key="4">
    <source>
        <dbReference type="ARBA" id="ARBA00023015"/>
    </source>
</evidence>
<dbReference type="GO" id="GO:0006355">
    <property type="term" value="P:regulation of DNA-templated transcription"/>
    <property type="evidence" value="ECO:0007669"/>
    <property type="project" value="InterPro"/>
</dbReference>
<dbReference type="GO" id="GO:0005524">
    <property type="term" value="F:ATP binding"/>
    <property type="evidence" value="ECO:0007669"/>
    <property type="project" value="UniProtKB-KW"/>
</dbReference>
<dbReference type="SUPFAM" id="SSF46689">
    <property type="entry name" value="Homeodomain-like"/>
    <property type="match status" value="1"/>
</dbReference>
<dbReference type="InterPro" id="IPR058932">
    <property type="entry name" value="KDD_N"/>
</dbReference>
<evidence type="ECO:0000256" key="1">
    <source>
        <dbReference type="ARBA" id="ARBA00022741"/>
    </source>
</evidence>
<dbReference type="FunFam" id="3.40.50.300:FF:000006">
    <property type="entry name" value="DNA-binding transcriptional regulator NtrC"/>
    <property type="match status" value="1"/>
</dbReference>
<dbReference type="PROSITE" id="PS00676">
    <property type="entry name" value="SIGMA54_INTERACT_2"/>
    <property type="match status" value="1"/>
</dbReference>
<dbReference type="SMART" id="SM00382">
    <property type="entry name" value="AAA"/>
    <property type="match status" value="1"/>
</dbReference>
<dbReference type="SUPFAM" id="SSF52540">
    <property type="entry name" value="P-loop containing nucleoside triphosphate hydrolases"/>
    <property type="match status" value="1"/>
</dbReference>
<accession>A0A6L5Y2Y7</accession>
<dbReference type="InterPro" id="IPR025943">
    <property type="entry name" value="Sigma_54_int_dom_ATP-bd_2"/>
</dbReference>
<keyword evidence="2" id="KW-0058">Aromatic hydrocarbons catabolism</keyword>
<dbReference type="PROSITE" id="PS00675">
    <property type="entry name" value="SIGMA54_INTERACT_1"/>
    <property type="match status" value="1"/>
</dbReference>
<evidence type="ECO:0000313" key="10">
    <source>
        <dbReference type="Proteomes" id="UP000474676"/>
    </source>
</evidence>
<dbReference type="PROSITE" id="PS50045">
    <property type="entry name" value="SIGMA54_INTERACT_4"/>
    <property type="match status" value="1"/>
</dbReference>
<dbReference type="Gene3D" id="1.10.8.60">
    <property type="match status" value="1"/>
</dbReference>
<dbReference type="Pfam" id="PF18024">
    <property type="entry name" value="HTH_50"/>
    <property type="match status" value="1"/>
</dbReference>
<dbReference type="PROSITE" id="PS00688">
    <property type="entry name" value="SIGMA54_INTERACT_3"/>
    <property type="match status" value="1"/>
</dbReference>
<evidence type="ECO:0000313" key="9">
    <source>
        <dbReference type="EMBL" id="MST51140.1"/>
    </source>
</evidence>
<dbReference type="PANTHER" id="PTHR32071">
    <property type="entry name" value="TRANSCRIPTIONAL REGULATORY PROTEIN"/>
    <property type="match status" value="1"/>
</dbReference>
<sequence>MGVFFMEREFGLGRVLEPKGVFPPIAWRLDTDREIRRGEARIRLELINIEWDSFQQICSSSGYAEDKIRARIFDIVEKRGKLQNPFTRSGGVLMGTVEAVSPSFNADVAIQPGDRIYCLTSLTSLPLHIDEITEIDFDYGQIRCSGYGIIFETSPVYRPSMLLNLSDKAMMAAFDESGSIYGSYIAAQEQDCRTVAILGNNLHTMLLYAASMREAIGPEYQVIGIVDDYYNDNISREEIVRVLTPLIKDIHFVNFSEPVKTYETLKQDLKIRSPIDMVIVTDDIAGTETMAVELVKNRGAIYFTSFDSNYNIAALCAEALGKMVISYAFDQFIDGFLDFSRQILYVLAPKLEEIDGMYRSYSGSRHQVQSRAKSRAVENAGRDDGFIYQDIVTRNMVEDVLNIAHYDCNVIIQGETGVGKEKVLELIHQNSERCAKPCVRINCATIQENLAESEFFGYESGAFTGAQAGGKAGYFEAANEGILFLDEIGTLSMNMQSKLLRVLQENQFYRVGGTKQINVNVRVICANNVPLRQLVDQGKFREDLYYRLNICTIEVPPLRERRADILVMAEFFVEKCNKRYGTAKELSPEALNRLYDYYWPGNVRELENVVHRLVISTRGNVIGDEDVDALLNESAYGDLVRSIRKTYDRNDRLDFHQIMEQQEKRLIEYALKKEKTTRKAADMLGLPQTTLARKKLKYGL</sequence>
<keyword evidence="1" id="KW-0547">Nucleotide-binding</keyword>
<protein>
    <recommendedName>
        <fullName evidence="7">HTH-type transcriptional regulatory protein TyrR</fullName>
    </recommendedName>
</protein>
<evidence type="ECO:0000256" key="7">
    <source>
        <dbReference type="ARBA" id="ARBA00029500"/>
    </source>
</evidence>
<feature type="domain" description="Sigma-54 factor interaction" evidence="8">
    <location>
        <begin position="386"/>
        <end position="615"/>
    </location>
</feature>
<keyword evidence="5" id="KW-0238">DNA-binding</keyword>
<dbReference type="CDD" id="cd00009">
    <property type="entry name" value="AAA"/>
    <property type="match status" value="1"/>
</dbReference>
<evidence type="ECO:0000256" key="3">
    <source>
        <dbReference type="ARBA" id="ARBA00022840"/>
    </source>
</evidence>
<name>A0A6L5Y2Y7_9FIRM</name>
<dbReference type="InterPro" id="IPR025662">
    <property type="entry name" value="Sigma_54_int_dom_ATP-bd_1"/>
</dbReference>
<evidence type="ECO:0000256" key="2">
    <source>
        <dbReference type="ARBA" id="ARBA00022797"/>
    </source>
</evidence>
<dbReference type="Pfam" id="PF26370">
    <property type="entry name" value="KDD_N"/>
    <property type="match status" value="1"/>
</dbReference>
<keyword evidence="10" id="KW-1185">Reference proteome</keyword>
<proteinExistence type="predicted"/>
<keyword evidence="6" id="KW-0804">Transcription</keyword>
<evidence type="ECO:0000259" key="8">
    <source>
        <dbReference type="PROSITE" id="PS50045"/>
    </source>
</evidence>